<gene>
    <name evidence="10" type="primary">trxB_2</name>
    <name evidence="10" type="ORF">AULFYP135_01138</name>
</gene>
<dbReference type="PROSITE" id="PS00573">
    <property type="entry name" value="PYRIDINE_REDOX_2"/>
    <property type="match status" value="1"/>
</dbReference>
<dbReference type="GO" id="GO:0005737">
    <property type="term" value="C:cytoplasm"/>
    <property type="evidence" value="ECO:0007669"/>
    <property type="project" value="InterPro"/>
</dbReference>
<evidence type="ECO:0000259" key="9">
    <source>
        <dbReference type="Pfam" id="PF07992"/>
    </source>
</evidence>
<keyword evidence="5" id="KW-1015">Disulfide bond</keyword>
<keyword evidence="2 7" id="KW-0285">Flavoprotein</keyword>
<dbReference type="EC" id="1.8.1.9" evidence="7"/>
<evidence type="ECO:0000256" key="1">
    <source>
        <dbReference type="ARBA" id="ARBA00009333"/>
    </source>
</evidence>
<evidence type="ECO:0000256" key="7">
    <source>
        <dbReference type="RuleBase" id="RU003880"/>
    </source>
</evidence>
<dbReference type="InterPro" id="IPR050097">
    <property type="entry name" value="Ferredoxin-NADP_redctase_2"/>
</dbReference>
<dbReference type="AlphaFoldDB" id="A0A6N2SVD4"/>
<evidence type="ECO:0000256" key="3">
    <source>
        <dbReference type="ARBA" id="ARBA00022827"/>
    </source>
</evidence>
<dbReference type="InterPro" id="IPR008255">
    <property type="entry name" value="Pyr_nucl-diS_OxRdtase_2_AS"/>
</dbReference>
<keyword evidence="8" id="KW-0521">NADP</keyword>
<organism evidence="10">
    <name type="scientific">uncultured Anaerotruncus sp</name>
    <dbReference type="NCBI Taxonomy" id="905011"/>
    <lineage>
        <taxon>Bacteria</taxon>
        <taxon>Bacillati</taxon>
        <taxon>Bacillota</taxon>
        <taxon>Clostridia</taxon>
        <taxon>Eubacteriales</taxon>
        <taxon>Oscillospiraceae</taxon>
        <taxon>Anaerotruncus</taxon>
        <taxon>environmental samples</taxon>
    </lineage>
</organism>
<dbReference type="PRINTS" id="PR00368">
    <property type="entry name" value="FADPNR"/>
</dbReference>
<dbReference type="PRINTS" id="PR00469">
    <property type="entry name" value="PNDRDTASEII"/>
</dbReference>
<proteinExistence type="inferred from homology"/>
<evidence type="ECO:0000256" key="5">
    <source>
        <dbReference type="ARBA" id="ARBA00023157"/>
    </source>
</evidence>
<dbReference type="Gene3D" id="3.50.50.60">
    <property type="entry name" value="FAD/NAD(P)-binding domain"/>
    <property type="match status" value="2"/>
</dbReference>
<dbReference type="InterPro" id="IPR023753">
    <property type="entry name" value="FAD/NAD-binding_dom"/>
</dbReference>
<sequence>MEKIYDVIIIGAGPAGLAAGSYAGRARMDTLIIEKDKDGGQIVITAEIENYPGGVDEESGPSLIGRMAKQAEHFGAQKVKDTIVDVELEGDVKHLKGLKGDYYGKTVIIATGAHPKPIGCPGEKEFTGKGVSYCATCDGSFFEDFDIYVVGGGDSAVEEAMYLTKFGRQVTLIHRRDQLRAAKSIQEKAFANPKMKFMWNTTVEELKGDGILTSMVVKDTVTGETREIVANEEDGTFGVFVFIGFEPHGELFEGKVEMKNGYIVTDDNMKTNIPGVFAAGDIRMKSLRQVVTAAADGAIAATQAEKYIEG</sequence>
<comment type="cofactor">
    <cofactor evidence="8">
        <name>FAD</name>
        <dbReference type="ChEBI" id="CHEBI:57692"/>
    </cofactor>
    <text evidence="8">Binds 1 FAD per subunit.</text>
</comment>
<evidence type="ECO:0000313" key="10">
    <source>
        <dbReference type="EMBL" id="VYS97543.1"/>
    </source>
</evidence>
<dbReference type="PANTHER" id="PTHR48105">
    <property type="entry name" value="THIOREDOXIN REDUCTASE 1-RELATED-RELATED"/>
    <property type="match status" value="1"/>
</dbReference>
<dbReference type="SUPFAM" id="SSF51905">
    <property type="entry name" value="FAD/NAD(P)-binding domain"/>
    <property type="match status" value="1"/>
</dbReference>
<evidence type="ECO:0000256" key="8">
    <source>
        <dbReference type="RuleBase" id="RU003881"/>
    </source>
</evidence>
<dbReference type="GO" id="GO:0019430">
    <property type="term" value="P:removal of superoxide radicals"/>
    <property type="evidence" value="ECO:0007669"/>
    <property type="project" value="UniProtKB-UniRule"/>
</dbReference>
<accession>A0A6N2SVD4</accession>
<evidence type="ECO:0000256" key="4">
    <source>
        <dbReference type="ARBA" id="ARBA00023002"/>
    </source>
</evidence>
<dbReference type="Pfam" id="PF07992">
    <property type="entry name" value="Pyr_redox_2"/>
    <property type="match status" value="1"/>
</dbReference>
<feature type="domain" description="FAD/NAD(P)-binding" evidence="9">
    <location>
        <begin position="5"/>
        <end position="297"/>
    </location>
</feature>
<evidence type="ECO:0000256" key="2">
    <source>
        <dbReference type="ARBA" id="ARBA00022630"/>
    </source>
</evidence>
<name>A0A6N2SVD4_9FIRM</name>
<keyword evidence="6 7" id="KW-0676">Redox-active center</keyword>
<evidence type="ECO:0000256" key="6">
    <source>
        <dbReference type="ARBA" id="ARBA00023284"/>
    </source>
</evidence>
<dbReference type="GO" id="GO:0004791">
    <property type="term" value="F:thioredoxin-disulfide reductase (NADPH) activity"/>
    <property type="evidence" value="ECO:0007669"/>
    <property type="project" value="UniProtKB-UniRule"/>
</dbReference>
<keyword evidence="3 7" id="KW-0274">FAD</keyword>
<comment type="catalytic activity">
    <reaction evidence="7">
        <text>[thioredoxin]-dithiol + NADP(+) = [thioredoxin]-disulfide + NADPH + H(+)</text>
        <dbReference type="Rhea" id="RHEA:20345"/>
        <dbReference type="Rhea" id="RHEA-COMP:10698"/>
        <dbReference type="Rhea" id="RHEA-COMP:10700"/>
        <dbReference type="ChEBI" id="CHEBI:15378"/>
        <dbReference type="ChEBI" id="CHEBI:29950"/>
        <dbReference type="ChEBI" id="CHEBI:50058"/>
        <dbReference type="ChEBI" id="CHEBI:57783"/>
        <dbReference type="ChEBI" id="CHEBI:58349"/>
        <dbReference type="EC" id="1.8.1.9"/>
    </reaction>
</comment>
<reference evidence="10" key="1">
    <citation type="submission" date="2019-11" db="EMBL/GenBank/DDBJ databases">
        <authorList>
            <person name="Feng L."/>
        </authorList>
    </citation>
    <scope>NUCLEOTIDE SEQUENCE</scope>
    <source>
        <strain evidence="10">AundefinedLFYP135</strain>
    </source>
</reference>
<protein>
    <recommendedName>
        <fullName evidence="7">Thioredoxin reductase</fullName>
        <ecNumber evidence="7">1.8.1.9</ecNumber>
    </recommendedName>
</protein>
<dbReference type="EMBL" id="CACRSL010000003">
    <property type="protein sequence ID" value="VYS97543.1"/>
    <property type="molecule type" value="Genomic_DNA"/>
</dbReference>
<comment type="subunit">
    <text evidence="7">Homodimer.</text>
</comment>
<dbReference type="InterPro" id="IPR036188">
    <property type="entry name" value="FAD/NAD-bd_sf"/>
</dbReference>
<dbReference type="InterPro" id="IPR005982">
    <property type="entry name" value="Thioredox_Rdtase"/>
</dbReference>
<comment type="similarity">
    <text evidence="1 7">Belongs to the class-II pyridine nucleotide-disulfide oxidoreductase family.</text>
</comment>
<dbReference type="NCBIfam" id="TIGR01292">
    <property type="entry name" value="TRX_reduct"/>
    <property type="match status" value="1"/>
</dbReference>
<keyword evidence="4 7" id="KW-0560">Oxidoreductase</keyword>